<keyword evidence="3 4" id="KW-0472">Membrane</keyword>
<reference evidence="6 7" key="2">
    <citation type="submission" date="2018-03" db="EMBL/GenBank/DDBJ databases">
        <title>Draft genome of Pseudomonas putida strain KH-21-114.</title>
        <authorList>
            <person name="Yoshizawa S."/>
            <person name="Khan N.H."/>
            <person name="Nishimura M."/>
            <person name="Chiura H.X."/>
            <person name="Ogura Y."/>
            <person name="Hayashi T."/>
            <person name="Kogure K."/>
        </authorList>
    </citation>
    <scope>NUCLEOTIDE SEQUENCE [LARGE SCALE GENOMIC DNA]</scope>
    <source>
        <strain evidence="6 7">KH-21-114</strain>
    </source>
</reference>
<feature type="transmembrane region" description="Helical" evidence="4">
    <location>
        <begin position="146"/>
        <end position="165"/>
    </location>
</feature>
<evidence type="ECO:0000259" key="5">
    <source>
        <dbReference type="PROSITE" id="PS50850"/>
    </source>
</evidence>
<feature type="transmembrane region" description="Helical" evidence="4">
    <location>
        <begin position="60"/>
        <end position="80"/>
    </location>
</feature>
<evidence type="ECO:0000256" key="3">
    <source>
        <dbReference type="ARBA" id="ARBA00023136"/>
    </source>
</evidence>
<feature type="transmembrane region" description="Helical" evidence="4">
    <location>
        <begin position="220"/>
        <end position="238"/>
    </location>
</feature>
<dbReference type="PANTHER" id="PTHR11360:SF317">
    <property type="entry name" value="MAJOR FACILITATOR SUPERFAMILY (MFS) PROFILE DOMAIN-CONTAINING PROTEIN-RELATED"/>
    <property type="match status" value="1"/>
</dbReference>
<accession>A0A2S3WUT5</accession>
<dbReference type="PROSITE" id="PS50850">
    <property type="entry name" value="MFS"/>
    <property type="match status" value="1"/>
</dbReference>
<proteinExistence type="predicted"/>
<reference evidence="6 7" key="1">
    <citation type="submission" date="2016-08" db="EMBL/GenBank/DDBJ databases">
        <authorList>
            <person name="Seilhamer J.J."/>
        </authorList>
    </citation>
    <scope>NUCLEOTIDE SEQUENCE [LARGE SCALE GENOMIC DNA]</scope>
    <source>
        <strain evidence="6 7">KH-21-114</strain>
    </source>
</reference>
<dbReference type="PANTHER" id="PTHR11360">
    <property type="entry name" value="MONOCARBOXYLATE TRANSPORTER"/>
    <property type="match status" value="1"/>
</dbReference>
<feature type="transmembrane region" description="Helical" evidence="4">
    <location>
        <begin position="36"/>
        <end position="55"/>
    </location>
</feature>
<dbReference type="AlphaFoldDB" id="A0A2S3WUT5"/>
<dbReference type="Proteomes" id="UP000237230">
    <property type="component" value="Unassembled WGS sequence"/>
</dbReference>
<dbReference type="RefSeq" id="WP_103448630.1">
    <property type="nucleotide sequence ID" value="NZ_MINH01000021.1"/>
</dbReference>
<sequence length="553" mass="58801">MSSTITAEGLASAPSFLSKERIIARPGFNRWLVPPAALAIHLCIGMAYGFSVFWLPLSQAIGITAPVACSADMGFIARMFSAECDWPISMLSWIYTLFFVFLGCSAAVLGGWLEHAGPRKAGLVSALCWCGGMLISAIGVKTHQLWLMWLGSGVIGGIGLGLGYISPVSTLIKWFPDKRGMATGMAIMGFGGGAMVGAPLATALMGHFGNEHEVGVWQSFVAMAAIYFVFMTAGALAYRVPPTGWKPEGWTAPVRKAGNGMVTDRHVHVSVAWKTPQFALVWLVLCLNVSAGIGILGMASPLLQEVFAGKLLGNELSFSELNAAQLAQIAAIAAGFTGLLSLFNIGGRFFWASFSDYIGRKNTYFAFFALGVGLYSLVPNMGHLGNVALFVAAFCIILSMYGGGFATVPAYLADLFGTQMVGAIHGRLLTAWAAAGVLGPVLITYLREYQLAAGVERAAAYDMTLYILAGLLVLGFFCNLLIRPVADKHFMSDAELAAERALSHDKGADGARSLEWHAAPGSLPLVLLAWAVVVVPLAWGVWVTLQKTAVLFH</sequence>
<evidence type="ECO:0000313" key="7">
    <source>
        <dbReference type="Proteomes" id="UP000237230"/>
    </source>
</evidence>
<dbReference type="InterPro" id="IPR036259">
    <property type="entry name" value="MFS_trans_sf"/>
</dbReference>
<feature type="transmembrane region" description="Helical" evidence="4">
    <location>
        <begin position="424"/>
        <end position="443"/>
    </location>
</feature>
<dbReference type="InterPro" id="IPR011701">
    <property type="entry name" value="MFS"/>
</dbReference>
<dbReference type="SUPFAM" id="SSF103473">
    <property type="entry name" value="MFS general substrate transporter"/>
    <property type="match status" value="1"/>
</dbReference>
<dbReference type="GO" id="GO:0022857">
    <property type="term" value="F:transmembrane transporter activity"/>
    <property type="evidence" value="ECO:0007669"/>
    <property type="project" value="InterPro"/>
</dbReference>
<evidence type="ECO:0000313" key="6">
    <source>
        <dbReference type="EMBL" id="POG05190.1"/>
    </source>
</evidence>
<feature type="transmembrane region" description="Helical" evidence="4">
    <location>
        <begin position="121"/>
        <end position="140"/>
    </location>
</feature>
<dbReference type="OrthoDB" id="9793415at2"/>
<feature type="domain" description="Major facilitator superfamily (MFS) profile" evidence="5">
    <location>
        <begin position="37"/>
        <end position="487"/>
    </location>
</feature>
<name>A0A2S3WUT5_PSEPU</name>
<dbReference type="InterPro" id="IPR020846">
    <property type="entry name" value="MFS_dom"/>
</dbReference>
<dbReference type="EMBL" id="MINH01000021">
    <property type="protein sequence ID" value="POG05190.1"/>
    <property type="molecule type" value="Genomic_DNA"/>
</dbReference>
<gene>
    <name evidence="6" type="ORF">BGP84_20080</name>
</gene>
<dbReference type="CDD" id="cd17353">
    <property type="entry name" value="MFS_OFA_like"/>
    <property type="match status" value="1"/>
</dbReference>
<feature type="transmembrane region" description="Helical" evidence="4">
    <location>
        <begin position="280"/>
        <end position="303"/>
    </location>
</feature>
<feature type="transmembrane region" description="Helical" evidence="4">
    <location>
        <begin position="323"/>
        <end position="343"/>
    </location>
</feature>
<dbReference type="InterPro" id="IPR050327">
    <property type="entry name" value="Proton-linked_MCT"/>
</dbReference>
<evidence type="ECO:0000256" key="2">
    <source>
        <dbReference type="ARBA" id="ARBA00022989"/>
    </source>
</evidence>
<feature type="transmembrane region" description="Helical" evidence="4">
    <location>
        <begin position="364"/>
        <end position="381"/>
    </location>
</feature>
<feature type="transmembrane region" description="Helical" evidence="4">
    <location>
        <begin position="387"/>
        <end position="412"/>
    </location>
</feature>
<comment type="caution">
    <text evidence="6">The sequence shown here is derived from an EMBL/GenBank/DDBJ whole genome shotgun (WGS) entry which is preliminary data.</text>
</comment>
<organism evidence="6 7">
    <name type="scientific">Pseudomonas putida</name>
    <name type="common">Arthrobacter siderocapsulatus</name>
    <dbReference type="NCBI Taxonomy" id="303"/>
    <lineage>
        <taxon>Bacteria</taxon>
        <taxon>Pseudomonadati</taxon>
        <taxon>Pseudomonadota</taxon>
        <taxon>Gammaproteobacteria</taxon>
        <taxon>Pseudomonadales</taxon>
        <taxon>Pseudomonadaceae</taxon>
        <taxon>Pseudomonas</taxon>
    </lineage>
</organism>
<feature type="transmembrane region" description="Helical" evidence="4">
    <location>
        <begin position="186"/>
        <end position="208"/>
    </location>
</feature>
<feature type="transmembrane region" description="Helical" evidence="4">
    <location>
        <begin position="463"/>
        <end position="482"/>
    </location>
</feature>
<feature type="transmembrane region" description="Helical" evidence="4">
    <location>
        <begin position="86"/>
        <end position="109"/>
    </location>
</feature>
<dbReference type="Pfam" id="PF07690">
    <property type="entry name" value="MFS_1"/>
    <property type="match status" value="1"/>
</dbReference>
<keyword evidence="1 4" id="KW-0812">Transmembrane</keyword>
<evidence type="ECO:0000256" key="4">
    <source>
        <dbReference type="SAM" id="Phobius"/>
    </source>
</evidence>
<feature type="transmembrane region" description="Helical" evidence="4">
    <location>
        <begin position="522"/>
        <end position="545"/>
    </location>
</feature>
<evidence type="ECO:0000256" key="1">
    <source>
        <dbReference type="ARBA" id="ARBA00022692"/>
    </source>
</evidence>
<keyword evidence="2 4" id="KW-1133">Transmembrane helix</keyword>
<protein>
    <submittedName>
        <fullName evidence="6">MFS transporter</fullName>
    </submittedName>
</protein>
<dbReference type="Gene3D" id="1.20.1250.20">
    <property type="entry name" value="MFS general substrate transporter like domains"/>
    <property type="match status" value="2"/>
</dbReference>